<gene>
    <name evidence="5" type="primary">LOC115388203</name>
</gene>
<comment type="similarity">
    <text evidence="1 4">Belongs to the F-actin-capping protein alpha subunit family.</text>
</comment>
<dbReference type="InterPro" id="IPR002189">
    <property type="entry name" value="CapZ_alpha"/>
</dbReference>
<dbReference type="GO" id="GO:0008290">
    <property type="term" value="C:F-actin capping protein complex"/>
    <property type="evidence" value="ECO:0007669"/>
    <property type="project" value="UniProtKB-UniRule"/>
</dbReference>
<dbReference type="PANTHER" id="PTHR10653:SF5">
    <property type="entry name" value="F-ACTIN-CAPPING PROTEIN SUBUNIT ALPHA-1"/>
    <property type="match status" value="1"/>
</dbReference>
<dbReference type="InterPro" id="IPR042489">
    <property type="entry name" value="CapZ_alpha_1"/>
</dbReference>
<proteinExistence type="inferred from homology"/>
<keyword evidence="2 4" id="KW-0117">Actin capping</keyword>
<evidence type="ECO:0000256" key="3">
    <source>
        <dbReference type="ARBA" id="ARBA00023203"/>
    </source>
</evidence>
<dbReference type="Ensembl" id="ENSSFAT00005056033.1">
    <property type="protein sequence ID" value="ENSSFAP00005054353.1"/>
    <property type="gene ID" value="ENSSFAG00005025878.1"/>
</dbReference>
<comment type="function">
    <text evidence="4">F-actin-capping proteins bind in a Ca(2+)-independent manner to the fast growing ends of actin filaments (barbed end) thereby blocking the exchange of subunits at these ends. Unlike other capping proteins (such as gelsolin and severin), these proteins do not sever actin filaments.</text>
</comment>
<evidence type="ECO:0000256" key="4">
    <source>
        <dbReference type="RuleBase" id="RU365077"/>
    </source>
</evidence>
<dbReference type="FunFam" id="3.90.1150.210:FF:000003">
    <property type="entry name" value="F-actin-capping protein subunit alpha"/>
    <property type="match status" value="1"/>
</dbReference>
<dbReference type="Gene3D" id="3.30.1140.60">
    <property type="entry name" value="F-actin capping protein, alpha subunit"/>
    <property type="match status" value="1"/>
</dbReference>
<dbReference type="Proteomes" id="UP000472267">
    <property type="component" value="Chromosome 5"/>
</dbReference>
<dbReference type="GO" id="GO:0030036">
    <property type="term" value="P:actin cytoskeleton organization"/>
    <property type="evidence" value="ECO:0007669"/>
    <property type="project" value="TreeGrafter"/>
</dbReference>
<evidence type="ECO:0000313" key="6">
    <source>
        <dbReference type="Proteomes" id="UP000472267"/>
    </source>
</evidence>
<keyword evidence="3 4" id="KW-0009">Actin-binding</keyword>
<dbReference type="GO" id="GO:0030863">
    <property type="term" value="C:cortical cytoskeleton"/>
    <property type="evidence" value="ECO:0007669"/>
    <property type="project" value="TreeGrafter"/>
</dbReference>
<reference evidence="5" key="1">
    <citation type="submission" date="2019-06" db="EMBL/GenBank/DDBJ databases">
        <authorList>
            <consortium name="Wellcome Sanger Institute Data Sharing"/>
        </authorList>
    </citation>
    <scope>NUCLEOTIDE SEQUENCE [LARGE SCALE GENOMIC DNA]</scope>
</reference>
<comment type="subunit">
    <text evidence="4">Heterodimer of an alpha and a beta subunit.</text>
</comment>
<reference evidence="5" key="2">
    <citation type="submission" date="2025-08" db="UniProtKB">
        <authorList>
            <consortium name="Ensembl"/>
        </authorList>
    </citation>
    <scope>IDENTIFICATION</scope>
</reference>
<evidence type="ECO:0000256" key="1">
    <source>
        <dbReference type="ARBA" id="ARBA00010479"/>
    </source>
</evidence>
<accession>A0A672JJ83</accession>
<dbReference type="InterPro" id="IPR042276">
    <property type="entry name" value="CapZ_alpha/beta_2"/>
</dbReference>
<organism evidence="5 6">
    <name type="scientific">Salarias fasciatus</name>
    <name type="common">Jewelled blenny</name>
    <name type="synonym">Blennius fasciatus</name>
    <dbReference type="NCBI Taxonomy" id="181472"/>
    <lineage>
        <taxon>Eukaryota</taxon>
        <taxon>Metazoa</taxon>
        <taxon>Chordata</taxon>
        <taxon>Craniata</taxon>
        <taxon>Vertebrata</taxon>
        <taxon>Euteleostomi</taxon>
        <taxon>Actinopterygii</taxon>
        <taxon>Neopterygii</taxon>
        <taxon>Teleostei</taxon>
        <taxon>Neoteleostei</taxon>
        <taxon>Acanthomorphata</taxon>
        <taxon>Ovalentaria</taxon>
        <taxon>Blenniimorphae</taxon>
        <taxon>Blenniiformes</taxon>
        <taxon>Blennioidei</taxon>
        <taxon>Blenniidae</taxon>
        <taxon>Salariinae</taxon>
        <taxon>Salarias</taxon>
    </lineage>
</organism>
<reference evidence="5" key="3">
    <citation type="submission" date="2025-09" db="UniProtKB">
        <authorList>
            <consortium name="Ensembl"/>
        </authorList>
    </citation>
    <scope>IDENTIFICATION</scope>
</reference>
<dbReference type="PRINTS" id="PR00191">
    <property type="entry name" value="FACTINCAPA"/>
</dbReference>
<dbReference type="InterPro" id="IPR037282">
    <property type="entry name" value="CapZ_alpha/beta"/>
</dbReference>
<dbReference type="PANTHER" id="PTHR10653">
    <property type="entry name" value="F-ACTIN-CAPPING PROTEIN SUBUNIT ALPHA"/>
    <property type="match status" value="1"/>
</dbReference>
<dbReference type="AlphaFoldDB" id="A0A672JJ83"/>
<dbReference type="InParanoid" id="A0A672JJ83"/>
<name>A0A672JJ83_SALFA</name>
<dbReference type="Gene3D" id="3.90.1150.210">
    <property type="entry name" value="F-actin capping protein, beta subunit"/>
    <property type="match status" value="1"/>
</dbReference>
<evidence type="ECO:0000313" key="5">
    <source>
        <dbReference type="Ensembl" id="ENSSFAP00005054353.1"/>
    </source>
</evidence>
<dbReference type="SUPFAM" id="SSF90096">
    <property type="entry name" value="Subunits of heterodimeric actin filament capping protein Capz"/>
    <property type="match status" value="1"/>
</dbReference>
<dbReference type="Pfam" id="PF01267">
    <property type="entry name" value="F-actin_cap_A"/>
    <property type="match status" value="1"/>
</dbReference>
<keyword evidence="6" id="KW-1185">Reference proteome</keyword>
<protein>
    <recommendedName>
        <fullName evidence="4">F-actin-capping protein subunit alpha</fullName>
    </recommendedName>
</protein>
<dbReference type="GO" id="GO:0051016">
    <property type="term" value="P:barbed-end actin filament capping"/>
    <property type="evidence" value="ECO:0007669"/>
    <property type="project" value="UniProtKB-UniRule"/>
</dbReference>
<evidence type="ECO:0000256" key="2">
    <source>
        <dbReference type="ARBA" id="ARBA00022467"/>
    </source>
</evidence>
<sequence>MDDMGMSLDDQEKVRLASDFVMLAPPGEFHQVFKDVQILLDNDDLVEEGVSQAVAQHDMDQFIRAKIGGYDDEVLITVHGDLGNGRFFDPRNEISFKFDHFTKEASDPQPYKGETDLRSWRDACDSALSAYVKDHYLDGVCTVYGETIDGQQTIIACIESHQFESQNSWNGRYRSEWKFSVTGSNPQLVGVLKIQVHCYEDENVHLISRKDIKEDICLFFQDEAQGAKSLIKMILKTEHLYQCAILENYETSLDSAFKALRRQFPYTRTKVDWDKIVGSNLGTEMQNA</sequence>
<dbReference type="GO" id="GO:0051015">
    <property type="term" value="F:actin filament binding"/>
    <property type="evidence" value="ECO:0007669"/>
    <property type="project" value="TreeGrafter"/>
</dbReference>